<feature type="compositionally biased region" description="Low complexity" evidence="1">
    <location>
        <begin position="175"/>
        <end position="197"/>
    </location>
</feature>
<keyword evidence="4" id="KW-1185">Reference proteome</keyword>
<accession>A0ABP0EGZ2</accession>
<dbReference type="Pfam" id="PF04194">
    <property type="entry name" value="PDCD2_C"/>
    <property type="match status" value="1"/>
</dbReference>
<evidence type="ECO:0000313" key="4">
    <source>
        <dbReference type="Proteomes" id="UP001497600"/>
    </source>
</evidence>
<organism evidence="3 4">
    <name type="scientific">[Candida] anglica</name>
    <dbReference type="NCBI Taxonomy" id="148631"/>
    <lineage>
        <taxon>Eukaryota</taxon>
        <taxon>Fungi</taxon>
        <taxon>Dikarya</taxon>
        <taxon>Ascomycota</taxon>
        <taxon>Saccharomycotina</taxon>
        <taxon>Pichiomycetes</taxon>
        <taxon>Debaryomycetaceae</taxon>
        <taxon>Kurtzmaniella</taxon>
    </lineage>
</organism>
<dbReference type="PANTHER" id="PTHR47524">
    <property type="entry name" value="20S RRNA ACCUMULATION PROTEIN 4"/>
    <property type="match status" value="1"/>
</dbReference>
<evidence type="ECO:0000256" key="1">
    <source>
        <dbReference type="SAM" id="MobiDB-lite"/>
    </source>
</evidence>
<evidence type="ECO:0000259" key="2">
    <source>
        <dbReference type="Pfam" id="PF04194"/>
    </source>
</evidence>
<protein>
    <submittedName>
        <fullName evidence="3">20S rRNA accumulation protein 4</fullName>
    </submittedName>
</protein>
<proteinExistence type="predicted"/>
<feature type="compositionally biased region" description="Basic and acidic residues" evidence="1">
    <location>
        <begin position="200"/>
        <end position="215"/>
    </location>
</feature>
<evidence type="ECO:0000313" key="3">
    <source>
        <dbReference type="EMBL" id="CAK7907364.1"/>
    </source>
</evidence>
<reference evidence="3 4" key="1">
    <citation type="submission" date="2024-01" db="EMBL/GenBank/DDBJ databases">
        <authorList>
            <consortium name="Genoscope - CEA"/>
            <person name="William W."/>
        </authorList>
    </citation>
    <scope>NUCLEOTIDE SEQUENCE [LARGE SCALE GENOMIC DNA]</scope>
    <source>
        <strain evidence="3 4">29B2s-10</strain>
    </source>
</reference>
<feature type="region of interest" description="Disordered" evidence="1">
    <location>
        <begin position="164"/>
        <end position="215"/>
    </location>
</feature>
<dbReference type="InterPro" id="IPR007320">
    <property type="entry name" value="PDCD2_C"/>
</dbReference>
<dbReference type="PANTHER" id="PTHR47524:SF1">
    <property type="entry name" value="20S RRNA ACCUMULATION PROTEIN 4"/>
    <property type="match status" value="1"/>
</dbReference>
<dbReference type="Proteomes" id="UP001497600">
    <property type="component" value="Chromosome E"/>
</dbReference>
<sequence length="435" mass="47395">MSSNDYSSDEEDYDNSKTSDVLLGFVDVEINAEAVDEEDGDAPTIEDTIIGGKPVWLHPDSRPTDEQLSCGNCGAKMALLLQAFSPREDALYDRVIYVFGCKSTRTCSKKKGSVKVIRGVSKDPKKIADLEAEEAAKLQRDLDTKLQLEGKRIKELEMTKDLFGSSTKVEETNDNPFGGSNPFSSGNPFGGNNSNPFAAPEKKEDTKPKTDSYAEVAKKNVPAVVKKSDSPKESSGVDDLPSYPGYFLYVQNEKFKVFNDPELEKYKNITEMDVDGGSGNTGRSGGSGNAGGAAQLDPGAAKISDMLDDKFFEAFTNKVRHNPSQVLRYELGGKPLLYSGRDSVAAKFLGKEVTVPAPAYNPSSCRQFELQLMPKAIMDLESEAIGSGNVTELLAGMEWGTIIACTDVEDYVPELDANHVGYVEEWCGVQWEESV</sequence>
<dbReference type="EMBL" id="OZ004257">
    <property type="protein sequence ID" value="CAK7907364.1"/>
    <property type="molecule type" value="Genomic_DNA"/>
</dbReference>
<feature type="domain" description="Programmed cell death protein 2 C-terminal" evidence="2">
    <location>
        <begin position="309"/>
        <end position="431"/>
    </location>
</feature>
<gene>
    <name evidence="3" type="primary">TSR4</name>
    <name evidence="3" type="ORF">CAAN4_E05138</name>
</gene>
<feature type="compositionally biased region" description="Gly residues" evidence="1">
    <location>
        <begin position="276"/>
        <end position="291"/>
    </location>
</feature>
<feature type="region of interest" description="Disordered" evidence="1">
    <location>
        <begin position="272"/>
        <end position="296"/>
    </location>
</feature>
<name>A0ABP0EGZ2_9ASCO</name>